<sequence length="723" mass="79890">MSMHRTESQMPKVQVCKHKSTPWPPLCHQAVACPDMWAAVILALLSLTACFAERAEDAWQQPGYRRQLIAEAGAGAFKSTSVPCNASVVGSISYPTDGSPWGVHITGPYPDGVSYLISWYAVWLPYTTPAVLAEQARPFLQHLPQHSDPWLPACVPLRFTGGPQIGRVGVISQPDLSNTVAQVTLYRDDSAPGNCSCSLREPITVMGKAITYMRILVHVLPPPLHEPSLRLPALSTTKRPLILAALCACSYVSPVINHVVVELESAVHYTYTVGDGVLTSEPMHLTSLASIYDTRHLRYPLRVGLMADVGQSENSTATRDHLMMNGPEVIINVADLTYADTYSAVDPDLHTGAGTNQQRWDSWNVLWAPLLNNTPMLNCAGNHELETGAIAAVVNYTTTSFSFPTNYPFQTYAARMSVPVGDINAALYYSTIVGGVIKLITLNNYIPFHIGTPQYAWAVEELTSVDRSLTPWLIVQFHAPIYHSYFVHYKEQECFRSVYEDLFYAAGVDIVLNGHVHAYERTHPVYNYERDTCAPIYVTVGDGGNVEGPYKNYVDEINPDTNKTYCELLTTGGRTPNQLQASNPSGWGPGYQRTAHAPGCPTLSWEPASGVAGGQPLVLLNTTENLASANPVGFCQSSQPVWSAHRDPSFGHAMLNILNSYRAELSWYRNIDSNMQPADRVLLERLDSCTNSDRRRSMLHKVQRNLRKLIESEKPQSRKVAML</sequence>
<dbReference type="Pfam" id="PF14008">
    <property type="entry name" value="Metallophos_C"/>
    <property type="match status" value="1"/>
</dbReference>
<organism evidence="5 6">
    <name type="scientific">Haematococcus lacustris</name>
    <name type="common">Green alga</name>
    <name type="synonym">Haematococcus pluvialis</name>
    <dbReference type="NCBI Taxonomy" id="44745"/>
    <lineage>
        <taxon>Eukaryota</taxon>
        <taxon>Viridiplantae</taxon>
        <taxon>Chlorophyta</taxon>
        <taxon>core chlorophytes</taxon>
        <taxon>Chlorophyceae</taxon>
        <taxon>CS clade</taxon>
        <taxon>Chlamydomonadales</taxon>
        <taxon>Haematococcaceae</taxon>
        <taxon>Haematococcus</taxon>
    </lineage>
</organism>
<dbReference type="Gene3D" id="3.60.21.10">
    <property type="match status" value="2"/>
</dbReference>
<dbReference type="EMBL" id="BLLF01000033">
    <property type="protein sequence ID" value="GFH06314.1"/>
    <property type="molecule type" value="Genomic_DNA"/>
</dbReference>
<dbReference type="InterPro" id="IPR004843">
    <property type="entry name" value="Calcineurin-like_PHP"/>
</dbReference>
<keyword evidence="6" id="KW-1185">Reference proteome</keyword>
<evidence type="ECO:0000259" key="4">
    <source>
        <dbReference type="Pfam" id="PF14008"/>
    </source>
</evidence>
<dbReference type="Proteomes" id="UP000485058">
    <property type="component" value="Unassembled WGS sequence"/>
</dbReference>
<gene>
    <name evidence="5" type="ORF">HaLaN_00924</name>
</gene>
<feature type="domain" description="Calcineurin-like phosphoesterase" evidence="3">
    <location>
        <begin position="302"/>
        <end position="519"/>
    </location>
</feature>
<keyword evidence="1" id="KW-0732">Signal</keyword>
<dbReference type="InterPro" id="IPR025733">
    <property type="entry name" value="PAPs_C"/>
</dbReference>
<dbReference type="AlphaFoldDB" id="A0A699YHF4"/>
<comment type="caution">
    <text evidence="5">The sequence shown here is derived from an EMBL/GenBank/DDBJ whole genome shotgun (WGS) entry which is preliminary data.</text>
</comment>
<dbReference type="PANTHER" id="PTHR22953">
    <property type="entry name" value="ACID PHOSPHATASE RELATED"/>
    <property type="match status" value="1"/>
</dbReference>
<dbReference type="GO" id="GO:0003993">
    <property type="term" value="F:acid phosphatase activity"/>
    <property type="evidence" value="ECO:0007669"/>
    <property type="project" value="InterPro"/>
</dbReference>
<evidence type="ECO:0000313" key="6">
    <source>
        <dbReference type="Proteomes" id="UP000485058"/>
    </source>
</evidence>
<dbReference type="InterPro" id="IPR041792">
    <property type="entry name" value="MPP_PAP"/>
</dbReference>
<dbReference type="CDD" id="cd00839">
    <property type="entry name" value="MPP_PAPs"/>
    <property type="match status" value="1"/>
</dbReference>
<dbReference type="InterPro" id="IPR039331">
    <property type="entry name" value="PAPs-like"/>
</dbReference>
<dbReference type="Pfam" id="PF00149">
    <property type="entry name" value="Metallophos"/>
    <property type="match status" value="1"/>
</dbReference>
<evidence type="ECO:0000256" key="1">
    <source>
        <dbReference type="ARBA" id="ARBA00022729"/>
    </source>
</evidence>
<evidence type="ECO:0000259" key="3">
    <source>
        <dbReference type="Pfam" id="PF00149"/>
    </source>
</evidence>
<evidence type="ECO:0000313" key="5">
    <source>
        <dbReference type="EMBL" id="GFH06314.1"/>
    </source>
</evidence>
<dbReference type="SUPFAM" id="SSF56300">
    <property type="entry name" value="Metallo-dependent phosphatases"/>
    <property type="match status" value="1"/>
</dbReference>
<reference evidence="5 6" key="1">
    <citation type="submission" date="2020-02" db="EMBL/GenBank/DDBJ databases">
        <title>Draft genome sequence of Haematococcus lacustris strain NIES-144.</title>
        <authorList>
            <person name="Morimoto D."/>
            <person name="Nakagawa S."/>
            <person name="Yoshida T."/>
            <person name="Sawayama S."/>
        </authorList>
    </citation>
    <scope>NUCLEOTIDE SEQUENCE [LARGE SCALE GENOMIC DNA]</scope>
    <source>
        <strain evidence="5 6">NIES-144</strain>
    </source>
</reference>
<evidence type="ECO:0000256" key="2">
    <source>
        <dbReference type="ARBA" id="ARBA00023180"/>
    </source>
</evidence>
<dbReference type="InterPro" id="IPR029052">
    <property type="entry name" value="Metallo-depent_PP-like"/>
</dbReference>
<keyword evidence="2" id="KW-0325">Glycoprotein</keyword>
<feature type="domain" description="Purple acid phosphatase C-terminal" evidence="4">
    <location>
        <begin position="633"/>
        <end position="673"/>
    </location>
</feature>
<dbReference type="PANTHER" id="PTHR22953:SF153">
    <property type="entry name" value="PURPLE ACID PHOSPHATASE"/>
    <property type="match status" value="1"/>
</dbReference>
<accession>A0A699YHF4</accession>
<name>A0A699YHF4_HAELA</name>
<proteinExistence type="predicted"/>
<protein>
    <submittedName>
        <fullName evidence="5">Purple acid phosphatase</fullName>
    </submittedName>
</protein>